<protein>
    <recommendedName>
        <fullName evidence="3">Autoinducer 2-binding periplasmic protein LuxP</fullName>
    </recommendedName>
</protein>
<keyword evidence="7" id="KW-0762">Sugar transport</keyword>
<gene>
    <name evidence="7" type="ORF">VIBC2010_04884</name>
</gene>
<dbReference type="AlphaFoldDB" id="E3BKA0"/>
<dbReference type="EMBL" id="AEIU01000074">
    <property type="protein sequence ID" value="EFP96485.1"/>
    <property type="molecule type" value="Genomic_DNA"/>
</dbReference>
<dbReference type="GO" id="GO:0055085">
    <property type="term" value="P:transmembrane transport"/>
    <property type="evidence" value="ECO:0007669"/>
    <property type="project" value="UniProtKB-ARBA"/>
</dbReference>
<keyword evidence="7" id="KW-0813">Transport</keyword>
<dbReference type="STRING" id="796620.VIBC2010_04884"/>
<dbReference type="InterPro" id="IPR025997">
    <property type="entry name" value="SBP_2_dom"/>
</dbReference>
<evidence type="ECO:0000256" key="1">
    <source>
        <dbReference type="ARBA" id="ARBA00004196"/>
    </source>
</evidence>
<organism evidence="7 8">
    <name type="scientific">Vibrio caribbeanicus ATCC BAA-2122</name>
    <dbReference type="NCBI Taxonomy" id="796620"/>
    <lineage>
        <taxon>Bacteria</taxon>
        <taxon>Pseudomonadati</taxon>
        <taxon>Pseudomonadota</taxon>
        <taxon>Gammaproteobacteria</taxon>
        <taxon>Vibrionales</taxon>
        <taxon>Vibrionaceae</taxon>
        <taxon>Vibrio</taxon>
    </lineage>
</organism>
<dbReference type="OrthoDB" id="9784024at2"/>
<dbReference type="SUPFAM" id="SSF53822">
    <property type="entry name" value="Periplasmic binding protein-like I"/>
    <property type="match status" value="1"/>
</dbReference>
<dbReference type="GO" id="GO:0030246">
    <property type="term" value="F:carbohydrate binding"/>
    <property type="evidence" value="ECO:0007669"/>
    <property type="project" value="UniProtKB-ARBA"/>
</dbReference>
<dbReference type="Gene3D" id="3.40.50.2300">
    <property type="match status" value="2"/>
</dbReference>
<feature type="signal peptide" evidence="5">
    <location>
        <begin position="1"/>
        <end position="19"/>
    </location>
</feature>
<comment type="similarity">
    <text evidence="2">Belongs to the bacterial solute-binding protein 2 family.</text>
</comment>
<evidence type="ECO:0000259" key="6">
    <source>
        <dbReference type="Pfam" id="PF13407"/>
    </source>
</evidence>
<keyword evidence="4 5" id="KW-0732">Signal</keyword>
<dbReference type="Pfam" id="PF13407">
    <property type="entry name" value="Peripla_BP_4"/>
    <property type="match status" value="1"/>
</dbReference>
<comment type="subcellular location">
    <subcellularLocation>
        <location evidence="1">Cell envelope</location>
    </subcellularLocation>
</comment>
<evidence type="ECO:0000313" key="8">
    <source>
        <dbReference type="Proteomes" id="UP000002943"/>
    </source>
</evidence>
<evidence type="ECO:0000313" key="7">
    <source>
        <dbReference type="EMBL" id="EFP96485.1"/>
    </source>
</evidence>
<dbReference type="RefSeq" id="WP_009601463.1">
    <property type="nucleotide sequence ID" value="NZ_AEIU01000074.1"/>
</dbReference>
<feature type="domain" description="Periplasmic binding protein" evidence="6">
    <location>
        <begin position="71"/>
        <end position="328"/>
    </location>
</feature>
<evidence type="ECO:0000256" key="4">
    <source>
        <dbReference type="ARBA" id="ARBA00022729"/>
    </source>
</evidence>
<dbReference type="PANTHER" id="PTHR46847">
    <property type="entry name" value="D-ALLOSE-BINDING PERIPLASMIC PROTEIN-RELATED"/>
    <property type="match status" value="1"/>
</dbReference>
<dbReference type="eggNOG" id="COG1879">
    <property type="taxonomic scope" value="Bacteria"/>
</dbReference>
<dbReference type="PANTHER" id="PTHR46847:SF1">
    <property type="entry name" value="D-ALLOSE-BINDING PERIPLASMIC PROTEIN-RELATED"/>
    <property type="match status" value="1"/>
</dbReference>
<dbReference type="InterPro" id="IPR028082">
    <property type="entry name" value="Peripla_BP_I"/>
</dbReference>
<keyword evidence="8" id="KW-1185">Reference proteome</keyword>
<sequence length="365" mass="41539">MTRQLTLLSLYLFSTLVWSNAGNNLNDYWQYEDFLSVYPAQKTLVAELAEAVSSEPIRLSSTQLKPISITVIYPGQQVSDYWRRNLKAFEVRLDKLNIKYELNQIFTRPGVDVDQQRIALNEALIHKPDYIVFTLDSSEHSELIQDLLKRSQSKLILQNITTPVKSWLKQPFLYIGFDHISGTRMLVDYFKQAFPKGSRYSLLYFTEGYVSSMRGNVFNELFQDPKNHKLSSFKYTDATRASGYAMTKDLVSTDPKIDFIYACATDIALGAVDALEEMGRQDIKVNGWGGGDAELLAIQKNKLAATVMRLNDDIGIAMAEVIKSDIEGRDTPLVFSGKLKLITFSDNPTTIKRLKEQAFRYSKLE</sequence>
<evidence type="ECO:0000256" key="3">
    <source>
        <dbReference type="ARBA" id="ARBA00022181"/>
    </source>
</evidence>
<feature type="chain" id="PRO_5003166517" description="Autoinducer 2-binding periplasmic protein LuxP" evidence="5">
    <location>
        <begin position="20"/>
        <end position="365"/>
    </location>
</feature>
<name>E3BKA0_9VIBR</name>
<reference evidence="7 8" key="1">
    <citation type="journal article" date="2012" name="Int. J. Syst. Evol. Microbiol.">
        <title>Vibrio caribbeanicus sp. nov., isolated from the marine sponge Scleritoderma cyanea.</title>
        <authorList>
            <person name="Hoffmann M."/>
            <person name="Monday S.R."/>
            <person name="Allard M.W."/>
            <person name="Strain E.A."/>
            <person name="Whittaker P."/>
            <person name="Naum M."/>
            <person name="McCarthy P.J."/>
            <person name="Lopez J.V."/>
            <person name="Fischer M."/>
            <person name="Brown E.W."/>
        </authorList>
    </citation>
    <scope>NUCLEOTIDE SEQUENCE [LARGE SCALE GENOMIC DNA]</scope>
    <source>
        <strain evidence="7 8">ATCC BAA-2122</strain>
    </source>
</reference>
<evidence type="ECO:0000256" key="2">
    <source>
        <dbReference type="ARBA" id="ARBA00007639"/>
    </source>
</evidence>
<dbReference type="GO" id="GO:0030313">
    <property type="term" value="C:cell envelope"/>
    <property type="evidence" value="ECO:0007669"/>
    <property type="project" value="UniProtKB-SubCell"/>
</dbReference>
<accession>E3BKA0</accession>
<evidence type="ECO:0000256" key="5">
    <source>
        <dbReference type="SAM" id="SignalP"/>
    </source>
</evidence>
<dbReference type="Proteomes" id="UP000002943">
    <property type="component" value="Unassembled WGS sequence"/>
</dbReference>
<proteinExistence type="inferred from homology"/>
<comment type="caution">
    <text evidence="7">The sequence shown here is derived from an EMBL/GenBank/DDBJ whole genome shotgun (WGS) entry which is preliminary data.</text>
</comment>